<accession>A0ABX5KNU2</accession>
<evidence type="ECO:0000313" key="2">
    <source>
        <dbReference type="Proteomes" id="UP000245712"/>
    </source>
</evidence>
<gene>
    <name evidence="1" type="ORF">C7402_108273</name>
</gene>
<dbReference type="Pfam" id="PF13618">
    <property type="entry name" value="Gluconate_2-dh3"/>
    <property type="match status" value="1"/>
</dbReference>
<dbReference type="InterPro" id="IPR006311">
    <property type="entry name" value="TAT_signal"/>
</dbReference>
<keyword evidence="2" id="KW-1185">Reference proteome</keyword>
<dbReference type="Proteomes" id="UP000245712">
    <property type="component" value="Unassembled WGS sequence"/>
</dbReference>
<sequence>MSNEQEPRRQFLRRMLAAVPTASLATGAAFSQSACKPTAPPAAAPKPYQPDYFTADEWRFLEAAVDRLIPADRLGPGAREAGVPEFIDRQMETPWGYGKLWYMQGPFHVSEAPELGYQMNLAPRELYRHGIKACDDWCRAHHGGKSFAELTTADQDALLGEMDHGKTHFDTVAAATFFSFLLANTKEGFFADPLYGGNKAMAGWKTIGFPGARADFADWLDQPGAKYPYGPVSIDGSRG</sequence>
<reference evidence="1 2" key="1">
    <citation type="submission" date="2018-05" db="EMBL/GenBank/DDBJ databases">
        <title>Genomic Encyclopedia of Type Strains, Phase IV (KMG-V): Genome sequencing to study the core and pangenomes of soil and plant-associated prokaryotes.</title>
        <authorList>
            <person name="Whitman W."/>
        </authorList>
    </citation>
    <scope>NUCLEOTIDE SEQUENCE [LARGE SCALE GENOMIC DNA]</scope>
    <source>
        <strain evidence="1 2">SCZa-39</strain>
    </source>
</reference>
<protein>
    <submittedName>
        <fullName evidence="1">Gluconate 2-dehydrogenase gamma chain</fullName>
    </submittedName>
</protein>
<dbReference type="RefSeq" id="WP_116611646.1">
    <property type="nucleotide sequence ID" value="NZ_CAJZAT010000194.1"/>
</dbReference>
<evidence type="ECO:0000313" key="1">
    <source>
        <dbReference type="EMBL" id="PVX82900.1"/>
    </source>
</evidence>
<organism evidence="1 2">
    <name type="scientific">Paraburkholderia unamae</name>
    <dbReference type="NCBI Taxonomy" id="219649"/>
    <lineage>
        <taxon>Bacteria</taxon>
        <taxon>Pseudomonadati</taxon>
        <taxon>Pseudomonadota</taxon>
        <taxon>Betaproteobacteria</taxon>
        <taxon>Burkholderiales</taxon>
        <taxon>Burkholderiaceae</taxon>
        <taxon>Paraburkholderia</taxon>
    </lineage>
</organism>
<proteinExistence type="predicted"/>
<dbReference type="PROSITE" id="PS51318">
    <property type="entry name" value="TAT"/>
    <property type="match status" value="1"/>
</dbReference>
<dbReference type="EMBL" id="QEOB01000008">
    <property type="protein sequence ID" value="PVX82900.1"/>
    <property type="molecule type" value="Genomic_DNA"/>
</dbReference>
<dbReference type="InterPro" id="IPR027056">
    <property type="entry name" value="Gluconate_2DH_su3"/>
</dbReference>
<comment type="caution">
    <text evidence="1">The sequence shown here is derived from an EMBL/GenBank/DDBJ whole genome shotgun (WGS) entry which is preliminary data.</text>
</comment>
<name>A0ABX5KNU2_9BURK</name>